<comment type="cofactor">
    <cofactor evidence="1">
        <name>heme b</name>
        <dbReference type="ChEBI" id="CHEBI:60344"/>
    </cofactor>
</comment>
<evidence type="ECO:0000313" key="15">
    <source>
        <dbReference type="EMBL" id="QEA12771.1"/>
    </source>
</evidence>
<comment type="subcellular location">
    <subcellularLocation>
        <location evidence="2">Cell membrane</location>
        <topology evidence="2">Multi-pass membrane protein</topology>
    </subcellularLocation>
</comment>
<protein>
    <submittedName>
        <fullName evidence="15">Cytochrome b</fullName>
    </submittedName>
</protein>
<keyword evidence="5" id="KW-0349">Heme</keyword>
<dbReference type="SUPFAM" id="SSF81342">
    <property type="entry name" value="Transmembrane di-heme cytochromes"/>
    <property type="match status" value="1"/>
</dbReference>
<evidence type="ECO:0000256" key="13">
    <source>
        <dbReference type="SAM" id="Phobius"/>
    </source>
</evidence>
<keyword evidence="9 13" id="KW-1133">Transmembrane helix</keyword>
<feature type="domain" description="Cytochrome b561 bacterial/Ni-hydrogenase" evidence="14">
    <location>
        <begin position="17"/>
        <end position="186"/>
    </location>
</feature>
<keyword evidence="6 13" id="KW-0812">Transmembrane</keyword>
<dbReference type="AlphaFoldDB" id="A0A5B8RTF6"/>
<dbReference type="RefSeq" id="WP_146912365.1">
    <property type="nucleotide sequence ID" value="NZ_CP042344.1"/>
</dbReference>
<evidence type="ECO:0000256" key="8">
    <source>
        <dbReference type="ARBA" id="ARBA00022982"/>
    </source>
</evidence>
<evidence type="ECO:0000256" key="3">
    <source>
        <dbReference type="ARBA" id="ARBA00022448"/>
    </source>
</evidence>
<sequence length="205" mass="22664">MNPSEYPLRTSHPPRTHYPGALIALHWLTLALLLAVYALIEWHDALPKTSGLRALAKHWHEMMGLAVLVVALVRLPLRLLLGAPPQLSGPQWQRRAALAMHWLLYLFLLCTPLLGWLYLSAKGTPVPFFGLQLPALIAPDKLLAPGVKEIHEAIATAGYWLIGGHAAAALMHHWLLGDATLARMSPKAMRGGERICGPRGVYRRE</sequence>
<evidence type="ECO:0000256" key="5">
    <source>
        <dbReference type="ARBA" id="ARBA00022617"/>
    </source>
</evidence>
<keyword evidence="11 13" id="KW-0472">Membrane</keyword>
<dbReference type="Pfam" id="PF01292">
    <property type="entry name" value="Ni_hydr_CYTB"/>
    <property type="match status" value="1"/>
</dbReference>
<evidence type="ECO:0000256" key="11">
    <source>
        <dbReference type="ARBA" id="ARBA00023136"/>
    </source>
</evidence>
<keyword evidence="16" id="KW-1185">Reference proteome</keyword>
<feature type="transmembrane region" description="Helical" evidence="13">
    <location>
        <begin position="102"/>
        <end position="119"/>
    </location>
</feature>
<dbReference type="Proteomes" id="UP000321199">
    <property type="component" value="Chromosome"/>
</dbReference>
<evidence type="ECO:0000256" key="4">
    <source>
        <dbReference type="ARBA" id="ARBA00022475"/>
    </source>
</evidence>
<gene>
    <name evidence="15" type="ORF">FOZ74_06880</name>
</gene>
<proteinExistence type="inferred from homology"/>
<dbReference type="OrthoDB" id="8536275at2"/>
<organism evidence="15 16">
    <name type="scientific">Comamonas flocculans</name>
    <dbReference type="NCBI Taxonomy" id="2597701"/>
    <lineage>
        <taxon>Bacteria</taxon>
        <taxon>Pseudomonadati</taxon>
        <taxon>Pseudomonadota</taxon>
        <taxon>Betaproteobacteria</taxon>
        <taxon>Burkholderiales</taxon>
        <taxon>Comamonadaceae</taxon>
        <taxon>Comamonas</taxon>
    </lineage>
</organism>
<dbReference type="GO" id="GO:0009055">
    <property type="term" value="F:electron transfer activity"/>
    <property type="evidence" value="ECO:0007669"/>
    <property type="project" value="InterPro"/>
</dbReference>
<keyword evidence="7" id="KW-0479">Metal-binding</keyword>
<evidence type="ECO:0000256" key="7">
    <source>
        <dbReference type="ARBA" id="ARBA00022723"/>
    </source>
</evidence>
<dbReference type="GO" id="GO:0046872">
    <property type="term" value="F:metal ion binding"/>
    <property type="evidence" value="ECO:0007669"/>
    <property type="project" value="UniProtKB-KW"/>
</dbReference>
<evidence type="ECO:0000256" key="12">
    <source>
        <dbReference type="ARBA" id="ARBA00037975"/>
    </source>
</evidence>
<dbReference type="InterPro" id="IPR011577">
    <property type="entry name" value="Cyt_b561_bac/Ni-Hgenase"/>
</dbReference>
<keyword evidence="4" id="KW-1003">Cell membrane</keyword>
<dbReference type="GO" id="GO:0020037">
    <property type="term" value="F:heme binding"/>
    <property type="evidence" value="ECO:0007669"/>
    <property type="project" value="TreeGrafter"/>
</dbReference>
<feature type="transmembrane region" description="Helical" evidence="13">
    <location>
        <begin position="21"/>
        <end position="42"/>
    </location>
</feature>
<keyword evidence="10" id="KW-0408">Iron</keyword>
<dbReference type="EMBL" id="CP042344">
    <property type="protein sequence ID" value="QEA12771.1"/>
    <property type="molecule type" value="Genomic_DNA"/>
</dbReference>
<dbReference type="InterPro" id="IPR052168">
    <property type="entry name" value="Cytochrome_b561_oxidase"/>
</dbReference>
<evidence type="ECO:0000256" key="10">
    <source>
        <dbReference type="ARBA" id="ARBA00023004"/>
    </source>
</evidence>
<dbReference type="PANTHER" id="PTHR30529:SF3">
    <property type="entry name" value="CYTOCHROME B561 HOMOLOG 1"/>
    <property type="match status" value="1"/>
</dbReference>
<name>A0A5B8RTF6_9BURK</name>
<keyword evidence="8" id="KW-0249">Electron transport</keyword>
<accession>A0A5B8RTF6</accession>
<feature type="transmembrane region" description="Helical" evidence="13">
    <location>
        <begin position="157"/>
        <end position="177"/>
    </location>
</feature>
<dbReference type="GO" id="GO:0005886">
    <property type="term" value="C:plasma membrane"/>
    <property type="evidence" value="ECO:0007669"/>
    <property type="project" value="UniProtKB-SubCell"/>
</dbReference>
<evidence type="ECO:0000259" key="14">
    <source>
        <dbReference type="Pfam" id="PF01292"/>
    </source>
</evidence>
<feature type="transmembrane region" description="Helical" evidence="13">
    <location>
        <begin position="62"/>
        <end position="81"/>
    </location>
</feature>
<evidence type="ECO:0000256" key="6">
    <source>
        <dbReference type="ARBA" id="ARBA00022692"/>
    </source>
</evidence>
<comment type="similarity">
    <text evidence="12">Belongs to the cytochrome b561 family.</text>
</comment>
<dbReference type="PANTHER" id="PTHR30529">
    <property type="entry name" value="CYTOCHROME B561"/>
    <property type="match status" value="1"/>
</dbReference>
<dbReference type="KEGG" id="cof:FOZ74_06880"/>
<reference evidence="15 16" key="1">
    <citation type="submission" date="2019-07" db="EMBL/GenBank/DDBJ databases">
        <title>Complete genome sequence of Comamonas sp. NLF 7-7 isolated from livestock.</title>
        <authorList>
            <person name="Kim D.H."/>
            <person name="Kim J.G."/>
        </authorList>
    </citation>
    <scope>NUCLEOTIDE SEQUENCE [LARGE SCALE GENOMIC DNA]</scope>
    <source>
        <strain evidence="15 16">NLF 7-7</strain>
    </source>
</reference>
<evidence type="ECO:0000256" key="1">
    <source>
        <dbReference type="ARBA" id="ARBA00001970"/>
    </source>
</evidence>
<dbReference type="GO" id="GO:0022904">
    <property type="term" value="P:respiratory electron transport chain"/>
    <property type="evidence" value="ECO:0007669"/>
    <property type="project" value="InterPro"/>
</dbReference>
<keyword evidence="3" id="KW-0813">Transport</keyword>
<dbReference type="InterPro" id="IPR016174">
    <property type="entry name" value="Di-haem_cyt_TM"/>
</dbReference>
<evidence type="ECO:0000256" key="9">
    <source>
        <dbReference type="ARBA" id="ARBA00022989"/>
    </source>
</evidence>
<evidence type="ECO:0000256" key="2">
    <source>
        <dbReference type="ARBA" id="ARBA00004651"/>
    </source>
</evidence>
<evidence type="ECO:0000313" key="16">
    <source>
        <dbReference type="Proteomes" id="UP000321199"/>
    </source>
</evidence>